<organism evidence="1 2">
    <name type="scientific">Streptomyces pratisoli</name>
    <dbReference type="NCBI Taxonomy" id="3139917"/>
    <lineage>
        <taxon>Bacteria</taxon>
        <taxon>Bacillati</taxon>
        <taxon>Actinomycetota</taxon>
        <taxon>Actinomycetes</taxon>
        <taxon>Kitasatosporales</taxon>
        <taxon>Streptomycetaceae</taxon>
        <taxon>Streptomyces</taxon>
    </lineage>
</organism>
<sequence length="208" mass="22673">MGDLLVRVRDLAPSVTTYVADLHRKRVHRVLTVTFSVRPEQGEPSGFDLGDMAFVGDLGESSSAGHSPDQGMMIHLSVPLLLDSLTHMLDGRRTAVGFTGVDTSFSITFRRNTAGISVFAGPKVIARESRGELARAVLRATEQYERSALSVVPTHEAARADYTAAVNKFRTAIQALRQDPKPDRTRGAYLLITSQSVQNCRGASDQFN</sequence>
<evidence type="ECO:0000313" key="2">
    <source>
        <dbReference type="Proteomes" id="UP001375539"/>
    </source>
</evidence>
<name>A0ACC6QHQ6_9ACTN</name>
<reference evidence="1" key="1">
    <citation type="submission" date="2024-03" db="EMBL/GenBank/DDBJ databases">
        <title>Novel Streptomyces species of biotechnological and ecological value are a feature of Machair soil.</title>
        <authorList>
            <person name="Prole J.R."/>
            <person name="Goodfellow M."/>
            <person name="Allenby N."/>
            <person name="Ward A.C."/>
        </authorList>
    </citation>
    <scope>NUCLEOTIDE SEQUENCE</scope>
    <source>
        <strain evidence="1">MS1.AVA.4</strain>
    </source>
</reference>
<protein>
    <submittedName>
        <fullName evidence="1">Uncharacterized protein</fullName>
    </submittedName>
</protein>
<accession>A0ACC6QHQ6</accession>
<dbReference type="EMBL" id="JBBKAI010000002">
    <property type="protein sequence ID" value="MEJ8657938.1"/>
    <property type="molecule type" value="Genomic_DNA"/>
</dbReference>
<comment type="caution">
    <text evidence="1">The sequence shown here is derived from an EMBL/GenBank/DDBJ whole genome shotgun (WGS) entry which is preliminary data.</text>
</comment>
<evidence type="ECO:0000313" key="1">
    <source>
        <dbReference type="EMBL" id="MEJ8657938.1"/>
    </source>
</evidence>
<dbReference type="Proteomes" id="UP001375539">
    <property type="component" value="Unassembled WGS sequence"/>
</dbReference>
<gene>
    <name evidence="1" type="ORF">WKI58_15625</name>
</gene>
<keyword evidence="2" id="KW-1185">Reference proteome</keyword>
<proteinExistence type="predicted"/>